<dbReference type="PANTHER" id="PTHR30126">
    <property type="entry name" value="HTH-TYPE TRANSCRIPTIONAL REGULATOR"/>
    <property type="match status" value="1"/>
</dbReference>
<dbReference type="Pfam" id="PF03466">
    <property type="entry name" value="LysR_substrate"/>
    <property type="match status" value="1"/>
</dbReference>
<evidence type="ECO:0000256" key="1">
    <source>
        <dbReference type="ARBA" id="ARBA00009437"/>
    </source>
</evidence>
<dbReference type="InterPro" id="IPR000847">
    <property type="entry name" value="LysR_HTH_N"/>
</dbReference>
<dbReference type="GO" id="GO:0003700">
    <property type="term" value="F:DNA-binding transcription factor activity"/>
    <property type="evidence" value="ECO:0007669"/>
    <property type="project" value="InterPro"/>
</dbReference>
<dbReference type="Gene3D" id="1.10.10.10">
    <property type="entry name" value="Winged helix-like DNA-binding domain superfamily/Winged helix DNA-binding domain"/>
    <property type="match status" value="1"/>
</dbReference>
<dbReference type="NCBIfam" id="NF040786">
    <property type="entry name" value="LysR_Sec_metab"/>
    <property type="match status" value="1"/>
</dbReference>
<feature type="domain" description="HTH lysR-type" evidence="5">
    <location>
        <begin position="1"/>
        <end position="58"/>
    </location>
</feature>
<dbReference type="FunFam" id="1.10.10.10:FF:000001">
    <property type="entry name" value="LysR family transcriptional regulator"/>
    <property type="match status" value="1"/>
</dbReference>
<gene>
    <name evidence="6" type="ORF">H8689_01720</name>
</gene>
<sequence length="300" mass="34975">MEFNQLESFLSVVKYKSFSKAAKELYLTQPTISNNIQNLEKELKTTLLDRKSKTISLTDSGKILYEYAMELINIREQAKFSIIEHWDKIEGKIEIDASSIPEQYILPYIIRDFRKKYPKVSFSVNHKNSKDIIDDIVKGRQNFGIVGAKCSSRMLKYIDFYEDELIFAVPNNDNYPMSTDQPLDIDVLFSEKFIFRKEGSGTRLFIEQCLCNKDISLDDLNIAYSIESNEMIKKMIELELGVSFMSKVSIKNEIDLGLIKPFKIKDLSLKRNFYFVYCKNRTLPPIVETFKDFLIDWTGI</sequence>
<dbReference type="InterPro" id="IPR036388">
    <property type="entry name" value="WH-like_DNA-bd_sf"/>
</dbReference>
<dbReference type="InterPro" id="IPR005119">
    <property type="entry name" value="LysR_subst-bd"/>
</dbReference>
<dbReference type="Gene3D" id="3.40.190.290">
    <property type="match status" value="1"/>
</dbReference>
<dbReference type="PRINTS" id="PR00039">
    <property type="entry name" value="HTHLYSR"/>
</dbReference>
<dbReference type="GO" id="GO:0000976">
    <property type="term" value="F:transcription cis-regulatory region binding"/>
    <property type="evidence" value="ECO:0007669"/>
    <property type="project" value="TreeGrafter"/>
</dbReference>
<evidence type="ECO:0000256" key="3">
    <source>
        <dbReference type="ARBA" id="ARBA00023125"/>
    </source>
</evidence>
<evidence type="ECO:0000256" key="2">
    <source>
        <dbReference type="ARBA" id="ARBA00023015"/>
    </source>
</evidence>
<proteinExistence type="inferred from homology"/>
<evidence type="ECO:0000313" key="6">
    <source>
        <dbReference type="EMBL" id="MBC8589860.1"/>
    </source>
</evidence>
<dbReference type="EMBL" id="JACRTK010000001">
    <property type="protein sequence ID" value="MBC8589860.1"/>
    <property type="molecule type" value="Genomic_DNA"/>
</dbReference>
<dbReference type="SUPFAM" id="SSF53850">
    <property type="entry name" value="Periplasmic binding protein-like II"/>
    <property type="match status" value="1"/>
</dbReference>
<organism evidence="6 7">
    <name type="scientific">Wansuia hejianensis</name>
    <dbReference type="NCBI Taxonomy" id="2763667"/>
    <lineage>
        <taxon>Bacteria</taxon>
        <taxon>Bacillati</taxon>
        <taxon>Bacillota</taxon>
        <taxon>Clostridia</taxon>
        <taxon>Lachnospirales</taxon>
        <taxon>Lachnospiraceae</taxon>
        <taxon>Wansuia</taxon>
    </lineage>
</organism>
<dbReference type="PROSITE" id="PS50931">
    <property type="entry name" value="HTH_LYSR"/>
    <property type="match status" value="1"/>
</dbReference>
<dbReference type="Proteomes" id="UP000601522">
    <property type="component" value="Unassembled WGS sequence"/>
</dbReference>
<dbReference type="SUPFAM" id="SSF46785">
    <property type="entry name" value="Winged helix' DNA-binding domain"/>
    <property type="match status" value="1"/>
</dbReference>
<name>A0A926ILY5_9FIRM</name>
<dbReference type="RefSeq" id="WP_249322672.1">
    <property type="nucleotide sequence ID" value="NZ_JACRTK010000001.1"/>
</dbReference>
<dbReference type="AlphaFoldDB" id="A0A926ILY5"/>
<dbReference type="InterPro" id="IPR036390">
    <property type="entry name" value="WH_DNA-bd_sf"/>
</dbReference>
<evidence type="ECO:0000256" key="4">
    <source>
        <dbReference type="ARBA" id="ARBA00023163"/>
    </source>
</evidence>
<keyword evidence="3" id="KW-0238">DNA-binding</keyword>
<dbReference type="PANTHER" id="PTHR30126:SF64">
    <property type="entry name" value="HTH-TYPE TRANSCRIPTIONAL REGULATOR CITR"/>
    <property type="match status" value="1"/>
</dbReference>
<comment type="similarity">
    <text evidence="1">Belongs to the LysR transcriptional regulatory family.</text>
</comment>
<keyword evidence="4" id="KW-0804">Transcription</keyword>
<evidence type="ECO:0000313" key="7">
    <source>
        <dbReference type="Proteomes" id="UP000601522"/>
    </source>
</evidence>
<keyword evidence="2" id="KW-0805">Transcription regulation</keyword>
<dbReference type="Pfam" id="PF00126">
    <property type="entry name" value="HTH_1"/>
    <property type="match status" value="1"/>
</dbReference>
<evidence type="ECO:0000259" key="5">
    <source>
        <dbReference type="PROSITE" id="PS50931"/>
    </source>
</evidence>
<reference evidence="6 7" key="1">
    <citation type="submission" date="2020-08" db="EMBL/GenBank/DDBJ databases">
        <title>Genome public.</title>
        <authorList>
            <person name="Liu C."/>
            <person name="Sun Q."/>
        </authorList>
    </citation>
    <scope>NUCLEOTIDE SEQUENCE [LARGE SCALE GENOMIC DNA]</scope>
    <source>
        <strain evidence="6 7">NSJ-26</strain>
    </source>
</reference>
<dbReference type="InterPro" id="IPR047788">
    <property type="entry name" value="LysR-like_Sec_metab"/>
</dbReference>
<keyword evidence="7" id="KW-1185">Reference proteome</keyword>
<comment type="caution">
    <text evidence="6">The sequence shown here is derived from an EMBL/GenBank/DDBJ whole genome shotgun (WGS) entry which is preliminary data.</text>
</comment>
<protein>
    <submittedName>
        <fullName evidence="6">LysR family transcriptional regulator</fullName>
    </submittedName>
</protein>
<accession>A0A926ILY5</accession>